<evidence type="ECO:0000256" key="1">
    <source>
        <dbReference type="ARBA" id="ARBA00000382"/>
    </source>
</evidence>
<comment type="caution">
    <text evidence="13">The sequence shown here is derived from an EMBL/GenBank/DDBJ whole genome shotgun (WGS) entry which is preliminary data.</text>
</comment>
<feature type="domain" description="Fibronectin type-III" evidence="11">
    <location>
        <begin position="1247"/>
        <end position="1331"/>
    </location>
</feature>
<comment type="catalytic activity">
    <reaction evidence="1">
        <text>Hydrolysis of (1-&gt;3)-beta-D-glucosidic linkages in (1-&gt;3)-beta-D-glucans.</text>
        <dbReference type="EC" id="3.2.1.39"/>
    </reaction>
</comment>
<evidence type="ECO:0000256" key="4">
    <source>
        <dbReference type="ARBA" id="ARBA00022801"/>
    </source>
</evidence>
<evidence type="ECO:0000313" key="13">
    <source>
        <dbReference type="EMBL" id="NBI27520.1"/>
    </source>
</evidence>
<evidence type="ECO:0000259" key="11">
    <source>
        <dbReference type="PROSITE" id="PS50853"/>
    </source>
</evidence>
<organism evidence="13 14">
    <name type="scientific">Chengkuizengella marina</name>
    <dbReference type="NCBI Taxonomy" id="2507566"/>
    <lineage>
        <taxon>Bacteria</taxon>
        <taxon>Bacillati</taxon>
        <taxon>Bacillota</taxon>
        <taxon>Bacilli</taxon>
        <taxon>Bacillales</taxon>
        <taxon>Paenibacillaceae</taxon>
        <taxon>Chengkuizengella</taxon>
    </lineage>
</organism>
<keyword evidence="6" id="KW-0326">Glycosidase</keyword>
<keyword evidence="8" id="KW-0624">Polysaccharide degradation</keyword>
<dbReference type="InterPro" id="IPR047569">
    <property type="entry name" value="CBM56"/>
</dbReference>
<feature type="domain" description="CBM56" evidence="12">
    <location>
        <begin position="1137"/>
        <end position="1230"/>
    </location>
</feature>
<keyword evidence="5" id="KW-0119">Carbohydrate metabolism</keyword>
<dbReference type="GO" id="GO:0030246">
    <property type="term" value="F:carbohydrate binding"/>
    <property type="evidence" value="ECO:0007669"/>
    <property type="project" value="UniProtKB-UniRule"/>
</dbReference>
<feature type="region of interest" description="Disordered" evidence="9">
    <location>
        <begin position="1028"/>
        <end position="1050"/>
    </location>
</feature>
<evidence type="ECO:0000256" key="2">
    <source>
        <dbReference type="ARBA" id="ARBA00010730"/>
    </source>
</evidence>
<dbReference type="Gene3D" id="2.60.40.10">
    <property type="entry name" value="Immunoglobulins"/>
    <property type="match status" value="4"/>
</dbReference>
<evidence type="ECO:0000256" key="8">
    <source>
        <dbReference type="ARBA" id="ARBA00023326"/>
    </source>
</evidence>
<evidence type="ECO:0000256" key="3">
    <source>
        <dbReference type="ARBA" id="ARBA00012780"/>
    </source>
</evidence>
<evidence type="ECO:0000313" key="14">
    <source>
        <dbReference type="Proteomes" id="UP000448943"/>
    </source>
</evidence>
<dbReference type="PROSITE" id="PS52008">
    <property type="entry name" value="GH81"/>
    <property type="match status" value="1"/>
</dbReference>
<dbReference type="CDD" id="cd00063">
    <property type="entry name" value="FN3"/>
    <property type="match status" value="4"/>
</dbReference>
<dbReference type="Pfam" id="PF22184">
    <property type="entry name" value="CBM_56"/>
    <property type="match status" value="2"/>
</dbReference>
<dbReference type="GO" id="GO:0042973">
    <property type="term" value="F:glucan endo-1,3-beta-D-glucosidase activity"/>
    <property type="evidence" value="ECO:0007669"/>
    <property type="project" value="UniProtKB-EC"/>
</dbReference>
<feature type="signal peptide" evidence="10">
    <location>
        <begin position="1"/>
        <end position="31"/>
    </location>
</feature>
<dbReference type="Proteomes" id="UP000448943">
    <property type="component" value="Unassembled WGS sequence"/>
</dbReference>
<dbReference type="InterPro" id="IPR005200">
    <property type="entry name" value="Endo-beta-glucanase"/>
</dbReference>
<proteinExistence type="inferred from homology"/>
<dbReference type="InterPro" id="IPR013783">
    <property type="entry name" value="Ig-like_fold"/>
</dbReference>
<dbReference type="PROSITE" id="PS52005">
    <property type="entry name" value="CBM56"/>
    <property type="match status" value="2"/>
</dbReference>
<evidence type="ECO:0000256" key="5">
    <source>
        <dbReference type="ARBA" id="ARBA00023277"/>
    </source>
</evidence>
<feature type="chain" id="PRO_5038679056" description="glucan endo-1,3-beta-D-glucosidase" evidence="10">
    <location>
        <begin position="32"/>
        <end position="1428"/>
    </location>
</feature>
<dbReference type="GO" id="GO:0000272">
    <property type="term" value="P:polysaccharide catabolic process"/>
    <property type="evidence" value="ECO:0007669"/>
    <property type="project" value="UniProtKB-KW"/>
</dbReference>
<dbReference type="GO" id="GO:0071555">
    <property type="term" value="P:cell wall organization"/>
    <property type="evidence" value="ECO:0007669"/>
    <property type="project" value="UniProtKB-KW"/>
</dbReference>
<dbReference type="GO" id="GO:0052861">
    <property type="term" value="F:endo-1,3(4)-beta-glucanase activity"/>
    <property type="evidence" value="ECO:0007669"/>
    <property type="project" value="InterPro"/>
</dbReference>
<dbReference type="PANTHER" id="PTHR31983">
    <property type="entry name" value="ENDO-1,3(4)-BETA-GLUCANASE 1"/>
    <property type="match status" value="1"/>
</dbReference>
<dbReference type="InterPro" id="IPR036116">
    <property type="entry name" value="FN3_sf"/>
</dbReference>
<dbReference type="InterPro" id="IPR003961">
    <property type="entry name" value="FN3_dom"/>
</dbReference>
<feature type="domain" description="CBM56" evidence="12">
    <location>
        <begin position="1335"/>
        <end position="1427"/>
    </location>
</feature>
<feature type="domain" description="Fibronectin type-III" evidence="11">
    <location>
        <begin position="952"/>
        <end position="1042"/>
    </location>
</feature>
<name>A0A6N9Q0C1_9BACL</name>
<reference evidence="13 14" key="1">
    <citation type="submission" date="2019-01" db="EMBL/GenBank/DDBJ databases">
        <title>Chengkuizengella sp. nov., isolated from deep-sea sediment of East Pacific Ocean.</title>
        <authorList>
            <person name="Yang J."/>
            <person name="Lai Q."/>
            <person name="Shao Z."/>
        </authorList>
    </citation>
    <scope>NUCLEOTIDE SEQUENCE [LARGE SCALE GENOMIC DNA]</scope>
    <source>
        <strain evidence="13 14">YPA3-1-1</strain>
    </source>
</reference>
<keyword evidence="7" id="KW-0961">Cell wall biogenesis/degradation</keyword>
<evidence type="ECO:0000256" key="9">
    <source>
        <dbReference type="SAM" id="MobiDB-lite"/>
    </source>
</evidence>
<gene>
    <name evidence="13" type="ORF">ERL59_00875</name>
</gene>
<dbReference type="PROSITE" id="PS50853">
    <property type="entry name" value="FN3"/>
    <property type="match status" value="4"/>
</dbReference>
<comment type="similarity">
    <text evidence="2">Belongs to the glycosyl hydrolase 81 family.</text>
</comment>
<keyword evidence="10" id="KW-0732">Signal</keyword>
<dbReference type="Pfam" id="PF00041">
    <property type="entry name" value="fn3"/>
    <property type="match status" value="4"/>
</dbReference>
<feature type="domain" description="Fibronectin type-III" evidence="11">
    <location>
        <begin position="1049"/>
        <end position="1138"/>
    </location>
</feature>
<dbReference type="PANTHER" id="PTHR31983:SF0">
    <property type="entry name" value="GLUCAN ENDO-1,3-BETA-D-GLUCOSIDASE 2"/>
    <property type="match status" value="1"/>
</dbReference>
<dbReference type="EC" id="3.2.1.39" evidence="3"/>
<dbReference type="EMBL" id="SIJB01000004">
    <property type="protein sequence ID" value="NBI27520.1"/>
    <property type="molecule type" value="Genomic_DNA"/>
</dbReference>
<dbReference type="SUPFAM" id="SSF49265">
    <property type="entry name" value="Fibronectin type III"/>
    <property type="match status" value="3"/>
</dbReference>
<sequence>MFGNMIKRRGKMKRTFYVLLAVLMVSASLLAPNHLTFAEISEDDVAVGEGGYSTVTKGGQLYNWVYENERRTPQDIDYTTSNFDNKPLSTNDWISSVVWLQYSGALYAHPLAFKAVNSGFQISNPPKTLNVLLDDENEVEREIRPGHVDLEVQATTFSPAAALADKITDWSADIVMPSADGSKNMKVTIGHGSPYAYFTFDGADPKIVFKNAAMILRNDGSHIQLSINNNGQTNVYGIYGPSGTTWTNNGSELVADLPAGKPFISIAGLPDSSVDTYNLFMDHAFAFVTDTRVEWNYDEASSTVTTDYIISTTPMEGSNTDTITAIYPHQWRNNPLIHASQYLHSYNTIRGKMKTLSGQGFSTQYVYNGILPYMPELTDPNDIARLEGYVQEYYDYGKTLDPNFVQYGVDGGFSGYDTYWMGKNLGRISNVLPITTQLDDTFKQSELVQSIKATLEWWFTPTKYNETGAKVNDNYFYYDDHWKTLIGYATSYGSASEMNDHHFHYGYWIYAAAQIALLEPDSPDAWYQNDQWGGMVNQLVQDIATTDRQSNDYLFLRNFDPYAGHSWANGVGYSPNSGGHSWEHAGNNQESSSEAMNAWAALILWGIATGDTEIRDVGIYMYTTEREAINNYWFDLYGDVFDLEYTNDGDTAVMVWGGKYNHITWWTEEPIEAHGIQMLPVTGASLYLGLDPNYVKNNYDRAYAEFPNYLEKKAQYGWPGLDNINTWQDIMLSYYALYDPAEALLRWKDTNEELDPAIGIEFGESRARTYHWMRSLDVYGLPNFDITANTPLYGVLTKDGLNTYVAYNASSAANTVTFSDCYELSVPANSMAQQTAVSPGGDCSGNPIDEEPPSTPTNLTSVGSTETTVELNWGASTDNRGVTGYDVYQVVNGNTSVFVGTTETTSYTVTNLESNTTYTFEVKAKDAAGNESAASNRVTVNTDLPDTESPTAPGNLVEGNITDTTVDLSWDASIDNRGVVDYDVYEVINGNTSVIVGTTATTSFTVTNLESDTTYTFEVKAKDAAGNESSASNRLTVTTDVPDTEPPTAPGNLIAANITDTTVDLSWGASTDNRGVAGYDVYQVVGNSSVYVGTTLSESYTVTNLLDNTTYTFAVKAKDAAGNESSTSNQVTITTLEGDTVITEPNYTIEIIDGDSAVTMKFTPTGAASNFVDLHYKVNNGGQINVGTMNNNGTWEYVISGVSEGDVIDFFYTYTLGTPAYDSPEYSYTVGSSPGGGNPPDTTVPSTPSNLTASGITQTSVDLSWNASSDNVGVIAYDIYQGSTNVGSSTSTSYTVTGLSPNTTYTFDVRARDAAGNESPSSMITITTLESSPGGGTTIIEDDYTIEIIDIGLAVTFKFTPTGATSNFVDLHYKVNNGGQINVRTMNNNGTWEYEISGVNQGDVIEFFYTYTLGTPAYDSPKYVYTVQ</sequence>
<dbReference type="SMART" id="SM00060">
    <property type="entry name" value="FN3"/>
    <property type="match status" value="4"/>
</dbReference>
<evidence type="ECO:0000256" key="7">
    <source>
        <dbReference type="ARBA" id="ARBA00023316"/>
    </source>
</evidence>
<protein>
    <recommendedName>
        <fullName evidence="3">glucan endo-1,3-beta-D-glucosidase</fullName>
        <ecNumber evidence="3">3.2.1.39</ecNumber>
    </recommendedName>
</protein>
<feature type="region of interest" description="Disordered" evidence="9">
    <location>
        <begin position="833"/>
        <end position="863"/>
    </location>
</feature>
<evidence type="ECO:0000259" key="12">
    <source>
        <dbReference type="PROSITE" id="PS52005"/>
    </source>
</evidence>
<accession>A0A6N9Q0C1</accession>
<keyword evidence="4" id="KW-0378">Hydrolase</keyword>
<dbReference type="Pfam" id="PF17652">
    <property type="entry name" value="Glyco_hydro81C"/>
    <property type="match status" value="1"/>
</dbReference>
<feature type="domain" description="Fibronectin type-III" evidence="11">
    <location>
        <begin position="852"/>
        <end position="945"/>
    </location>
</feature>
<dbReference type="InterPro" id="IPR040720">
    <property type="entry name" value="GH81_C"/>
</dbReference>
<evidence type="ECO:0000256" key="6">
    <source>
        <dbReference type="ARBA" id="ARBA00023295"/>
    </source>
</evidence>
<evidence type="ECO:0000256" key="10">
    <source>
        <dbReference type="SAM" id="SignalP"/>
    </source>
</evidence>
<keyword evidence="14" id="KW-1185">Reference proteome</keyword>